<evidence type="ECO:0000256" key="1">
    <source>
        <dbReference type="ARBA" id="ARBA00010211"/>
    </source>
</evidence>
<keyword evidence="5" id="KW-1185">Reference proteome</keyword>
<dbReference type="GO" id="GO:0046872">
    <property type="term" value="F:metal ion binding"/>
    <property type="evidence" value="ECO:0007669"/>
    <property type="project" value="UniProtKB-KW"/>
</dbReference>
<dbReference type="InterPro" id="IPR051121">
    <property type="entry name" value="FAH"/>
</dbReference>
<evidence type="ECO:0000259" key="3">
    <source>
        <dbReference type="Pfam" id="PF01557"/>
    </source>
</evidence>
<evidence type="ECO:0000256" key="2">
    <source>
        <dbReference type="ARBA" id="ARBA00022723"/>
    </source>
</evidence>
<dbReference type="Proteomes" id="UP000008703">
    <property type="component" value="Chromosome"/>
</dbReference>
<dbReference type="Gene3D" id="3.90.850.10">
    <property type="entry name" value="Fumarylacetoacetase-like, C-terminal domain"/>
    <property type="match status" value="1"/>
</dbReference>
<protein>
    <submittedName>
        <fullName evidence="4">Fumarylacetoacetate (FAA) hydrolase</fullName>
    </submittedName>
</protein>
<evidence type="ECO:0000313" key="4">
    <source>
        <dbReference type="EMBL" id="AEM80234.1"/>
    </source>
</evidence>
<dbReference type="EMBL" id="CP002994">
    <property type="protein sequence ID" value="AEM80234.1"/>
    <property type="molecule type" value="Genomic_DNA"/>
</dbReference>
<dbReference type="HOGENOM" id="CLU_028458_3_0_11"/>
<accession>G2P9U3</accession>
<dbReference type="GO" id="GO:0016787">
    <property type="term" value="F:hydrolase activity"/>
    <property type="evidence" value="ECO:0007669"/>
    <property type="project" value="UniProtKB-KW"/>
</dbReference>
<reference evidence="4" key="1">
    <citation type="submission" date="2011-08" db="EMBL/GenBank/DDBJ databases">
        <title>Complete sequence of chromosome of Streptomyces violaceusniger Tu 4113.</title>
        <authorList>
            <consortium name="US DOE Joint Genome Institute"/>
            <person name="Lucas S."/>
            <person name="Han J."/>
            <person name="Lapidus A."/>
            <person name="Cheng J.-F."/>
            <person name="Goodwin L."/>
            <person name="Pitluck S."/>
            <person name="Peters L."/>
            <person name="Ivanova N."/>
            <person name="Daligault H."/>
            <person name="Detter J.C."/>
            <person name="Han C."/>
            <person name="Tapia R."/>
            <person name="Land M."/>
            <person name="Hauser L."/>
            <person name="Kyrpides N."/>
            <person name="Ivanova N."/>
            <person name="Pagani I."/>
            <person name="Hagen A."/>
            <person name="Katz L."/>
            <person name="Fiedler H.-P."/>
            <person name="Keasling J."/>
            <person name="Fortman J."/>
            <person name="Woyke T."/>
        </authorList>
    </citation>
    <scope>NUCLEOTIDE SEQUENCE [LARGE SCALE GENOMIC DNA]</scope>
    <source>
        <strain evidence="4">Tu 4113</strain>
    </source>
</reference>
<keyword evidence="2" id="KW-0479">Metal-binding</keyword>
<feature type="domain" description="Fumarylacetoacetase-like C-terminal" evidence="3">
    <location>
        <begin position="78"/>
        <end position="279"/>
    </location>
</feature>
<dbReference type="eggNOG" id="COG0179">
    <property type="taxonomic scope" value="Bacteria"/>
</dbReference>
<proteinExistence type="inferred from homology"/>
<comment type="similarity">
    <text evidence="1">Belongs to the FAH family.</text>
</comment>
<dbReference type="PANTHER" id="PTHR42796:SF4">
    <property type="entry name" value="FUMARYLACETOACETATE HYDROLASE DOMAIN-CONTAINING PROTEIN 2A"/>
    <property type="match status" value="1"/>
</dbReference>
<sequence length="294" mass="31438">MRIATRHGRSVLISPDATSLVDVAEASQGRFGPGPRSVYDAWDEFVDWAEHASIDFAMKGIPLILAELGAPSPDPRQVFAIGLNYRDHADESGFDYPTSPPTFTKFASSFTGPVGALPLPTATVDWEAELVVVVSRRAERVTAAEAWSYVAGLTVGQDYSERALQLAGPAPQFSLGKSFPGFAPQGPWLVTLDEVADPDDLPIECRINGETMQRSSTKQLIFSVPQLVEHLSAVLPLMPGDIVFTGTPAGIGGARKPARFLLEGDVVETSIGGIGELRQVCVAFAETGERQVTA</sequence>
<dbReference type="GO" id="GO:0044281">
    <property type="term" value="P:small molecule metabolic process"/>
    <property type="evidence" value="ECO:0007669"/>
    <property type="project" value="UniProtKB-ARBA"/>
</dbReference>
<gene>
    <name evidence="4" type="ORF">Strvi_0455</name>
</gene>
<keyword evidence="4" id="KW-0378">Hydrolase</keyword>
<dbReference type="Pfam" id="PF01557">
    <property type="entry name" value="FAA_hydrolase"/>
    <property type="match status" value="1"/>
</dbReference>
<dbReference type="SUPFAM" id="SSF56529">
    <property type="entry name" value="FAH"/>
    <property type="match status" value="1"/>
</dbReference>
<dbReference type="InterPro" id="IPR036663">
    <property type="entry name" value="Fumarylacetoacetase_C_sf"/>
</dbReference>
<dbReference type="PANTHER" id="PTHR42796">
    <property type="entry name" value="FUMARYLACETOACETATE HYDROLASE DOMAIN-CONTAINING PROTEIN 2A-RELATED"/>
    <property type="match status" value="1"/>
</dbReference>
<dbReference type="AlphaFoldDB" id="G2P9U3"/>
<evidence type="ECO:0000313" key="5">
    <source>
        <dbReference type="Proteomes" id="UP000008703"/>
    </source>
</evidence>
<dbReference type="InterPro" id="IPR011234">
    <property type="entry name" value="Fumarylacetoacetase-like_C"/>
</dbReference>
<dbReference type="KEGG" id="svl:Strvi_0455"/>
<name>G2P9U3_STRV4</name>
<organism evidence="4 5">
    <name type="scientific">Streptomyces violaceusniger (strain Tu 4113)</name>
    <dbReference type="NCBI Taxonomy" id="653045"/>
    <lineage>
        <taxon>Bacteria</taxon>
        <taxon>Bacillati</taxon>
        <taxon>Actinomycetota</taxon>
        <taxon>Actinomycetes</taxon>
        <taxon>Kitasatosporales</taxon>
        <taxon>Streptomycetaceae</taxon>
        <taxon>Streptomyces</taxon>
        <taxon>Streptomyces violaceusniger group</taxon>
    </lineage>
</organism>